<keyword evidence="4" id="KW-1185">Reference proteome</keyword>
<keyword evidence="1" id="KW-0175">Coiled coil</keyword>
<keyword evidence="2" id="KW-0812">Transmembrane</keyword>
<dbReference type="RefSeq" id="WP_255873547.1">
    <property type="nucleotide sequence ID" value="NZ_JACASI010000013.1"/>
</dbReference>
<dbReference type="Gene3D" id="2.40.30.170">
    <property type="match status" value="1"/>
</dbReference>
<dbReference type="Gene3D" id="1.10.287.470">
    <property type="entry name" value="Helix hairpin bin"/>
    <property type="match status" value="1"/>
</dbReference>
<evidence type="ECO:0000313" key="4">
    <source>
        <dbReference type="Proteomes" id="UP001205566"/>
    </source>
</evidence>
<evidence type="ECO:0000313" key="3">
    <source>
        <dbReference type="EMBL" id="MCQ3828732.1"/>
    </source>
</evidence>
<sequence>MLFGFVLLFVYVIAVWLTFFKFKWMKFNIVWGLVSVSVGLHLLLIFMIGLRFVTPYSTNARLVQHTIQLTPRLNEPTLVTDVLVQPNVPVKKGQPLFQFDRRLYELKVKELQAELAKATQNVEVLAADVQVARQQVVRLQSELVYARYEQELSQKLAGRGAGPEEDVQKWTAKVAANEASVREAQAQVARAELEYHSEINGVNTTVASIQAKLDLARFYLDNTLMVAPEDGYLINLQVRPGMVAGALRVGAIATFICDSDRYLLANYFQENLKHVKEGQEVEVALDLYPGQIFTGKVEAIWRGSGSGQMLPSGRLPHFVYKPAELPQGQFAVAIRIDDKDQSKFPIGTQGRAAIYTDPSSGFVVLRKIGIRAYSWSNWLYPFAG</sequence>
<dbReference type="EMBL" id="JACASI010000013">
    <property type="protein sequence ID" value="MCQ3828732.1"/>
    <property type="molecule type" value="Genomic_DNA"/>
</dbReference>
<accession>A0ABT1NXX7</accession>
<dbReference type="InterPro" id="IPR050739">
    <property type="entry name" value="MFP"/>
</dbReference>
<name>A0ABT1NXX7_9GAMM</name>
<feature type="transmembrane region" description="Helical" evidence="2">
    <location>
        <begin position="29"/>
        <end position="53"/>
    </location>
</feature>
<gene>
    <name evidence="3" type="ORF">HXX02_04695</name>
</gene>
<dbReference type="Gene3D" id="2.40.50.100">
    <property type="match status" value="1"/>
</dbReference>
<organism evidence="3 4">
    <name type="scientific">Microbulbifer elongatus</name>
    <dbReference type="NCBI Taxonomy" id="86173"/>
    <lineage>
        <taxon>Bacteria</taxon>
        <taxon>Pseudomonadati</taxon>
        <taxon>Pseudomonadota</taxon>
        <taxon>Gammaproteobacteria</taxon>
        <taxon>Cellvibrionales</taxon>
        <taxon>Microbulbiferaceae</taxon>
        <taxon>Microbulbifer</taxon>
    </lineage>
</organism>
<feature type="transmembrane region" description="Helical" evidence="2">
    <location>
        <begin position="6"/>
        <end position="22"/>
    </location>
</feature>
<dbReference type="PANTHER" id="PTHR30386">
    <property type="entry name" value="MEMBRANE FUSION SUBUNIT OF EMRAB-TOLC MULTIDRUG EFFLUX PUMP"/>
    <property type="match status" value="1"/>
</dbReference>
<evidence type="ECO:0000256" key="1">
    <source>
        <dbReference type="SAM" id="Coils"/>
    </source>
</evidence>
<protein>
    <submittedName>
        <fullName evidence="3">HlyD family secretion protein</fullName>
    </submittedName>
</protein>
<keyword evidence="2" id="KW-0472">Membrane</keyword>
<dbReference type="PANTHER" id="PTHR30386:SF18">
    <property type="entry name" value="INNER MEMBRANE PROTEIN YIAV-RELATED"/>
    <property type="match status" value="1"/>
</dbReference>
<comment type="caution">
    <text evidence="3">The sequence shown here is derived from an EMBL/GenBank/DDBJ whole genome shotgun (WGS) entry which is preliminary data.</text>
</comment>
<keyword evidence="2" id="KW-1133">Transmembrane helix</keyword>
<proteinExistence type="predicted"/>
<dbReference type="Proteomes" id="UP001205566">
    <property type="component" value="Unassembled WGS sequence"/>
</dbReference>
<dbReference type="SUPFAM" id="SSF111369">
    <property type="entry name" value="HlyD-like secretion proteins"/>
    <property type="match status" value="1"/>
</dbReference>
<evidence type="ECO:0000256" key="2">
    <source>
        <dbReference type="SAM" id="Phobius"/>
    </source>
</evidence>
<feature type="coiled-coil region" evidence="1">
    <location>
        <begin position="101"/>
        <end position="142"/>
    </location>
</feature>
<reference evidence="3" key="1">
    <citation type="thesis" date="2020" institute="Technische Universitat Dresden" country="Dresden, Germany">
        <title>The Agarolytic System of Microbulbifer elongatus PORT2, Isolated from Batu Karas, Pangandaran West Java Indonesia.</title>
        <authorList>
            <person name="Anggraeni S.R."/>
        </authorList>
    </citation>
    <scope>NUCLEOTIDE SEQUENCE</scope>
    <source>
        <strain evidence="3">PORT2</strain>
    </source>
</reference>